<dbReference type="PANTHER" id="PTHR23088:SF50">
    <property type="entry name" value="HYDROLASE YHCX"/>
    <property type="match status" value="1"/>
</dbReference>
<dbReference type="AlphaFoldDB" id="A0A3M8DJB5"/>
<sequence length="307" mass="33971">MGRFLNLGIIQMAVSTNDQENVEKIESMVEMLMQSFHKPEIIVGVEFGASVLTPDTIPGPLTDFFGSLAKKHGVYLIPGSMPERVEGLPEGSFYNTAPVFNPQGEMIAAYRKMCPWYPAEESVPGHEYVVFDIPEKDATIGVQICYDITFYELSRNLALQGAEVIINLAMDPDPLYLPYRTLPIARAVENQAYFIHTNGVSSGFGSSLYGHTMVVSPEAKILWEGGSAESACTVTLDLDLVRTARSKGTMHMHPLLKDLKEFSLPMPYSSQLKNAPVFQKLTPPACNKEEYLDKAARFGIGDLHKTK</sequence>
<evidence type="ECO:0000313" key="3">
    <source>
        <dbReference type="Proteomes" id="UP000271031"/>
    </source>
</evidence>
<evidence type="ECO:0000313" key="2">
    <source>
        <dbReference type="EMBL" id="RNB87217.1"/>
    </source>
</evidence>
<keyword evidence="3" id="KW-1185">Reference proteome</keyword>
<dbReference type="SUPFAM" id="SSF56317">
    <property type="entry name" value="Carbon-nitrogen hydrolase"/>
    <property type="match status" value="1"/>
</dbReference>
<gene>
    <name evidence="2" type="ORF">EDM56_16200</name>
</gene>
<dbReference type="GO" id="GO:0016787">
    <property type="term" value="F:hydrolase activity"/>
    <property type="evidence" value="ECO:0007669"/>
    <property type="project" value="UniProtKB-KW"/>
</dbReference>
<dbReference type="Pfam" id="PF00795">
    <property type="entry name" value="CN_hydrolase"/>
    <property type="match status" value="1"/>
</dbReference>
<proteinExistence type="predicted"/>
<comment type="caution">
    <text evidence="2">The sequence shown here is derived from an EMBL/GenBank/DDBJ whole genome shotgun (WGS) entry which is preliminary data.</text>
</comment>
<accession>A0A3M8DJB5</accession>
<protein>
    <submittedName>
        <fullName evidence="2">Carbon-nitrogen hydrolase family protein</fullName>
    </submittedName>
</protein>
<organism evidence="2 3">
    <name type="scientific">Brevibacillus fluminis</name>
    <dbReference type="NCBI Taxonomy" id="511487"/>
    <lineage>
        <taxon>Bacteria</taxon>
        <taxon>Bacillati</taxon>
        <taxon>Bacillota</taxon>
        <taxon>Bacilli</taxon>
        <taxon>Bacillales</taxon>
        <taxon>Paenibacillaceae</taxon>
        <taxon>Brevibacillus</taxon>
    </lineage>
</organism>
<dbReference type="EMBL" id="RHHQ01000012">
    <property type="protein sequence ID" value="RNB87217.1"/>
    <property type="molecule type" value="Genomic_DNA"/>
</dbReference>
<dbReference type="RefSeq" id="WP_122918916.1">
    <property type="nucleotide sequence ID" value="NZ_RHHQ01000012.1"/>
</dbReference>
<dbReference type="OrthoDB" id="9811121at2"/>
<dbReference type="PROSITE" id="PS50263">
    <property type="entry name" value="CN_HYDROLASE"/>
    <property type="match status" value="1"/>
</dbReference>
<dbReference type="Gene3D" id="3.60.110.10">
    <property type="entry name" value="Carbon-nitrogen hydrolase"/>
    <property type="match status" value="1"/>
</dbReference>
<feature type="domain" description="CN hydrolase" evidence="1">
    <location>
        <begin position="5"/>
        <end position="238"/>
    </location>
</feature>
<dbReference type="CDD" id="cd07197">
    <property type="entry name" value="nitrilase"/>
    <property type="match status" value="1"/>
</dbReference>
<name>A0A3M8DJB5_9BACL</name>
<reference evidence="2 3" key="1">
    <citation type="submission" date="2018-10" db="EMBL/GenBank/DDBJ databases">
        <title>Phylogenomics of Brevibacillus.</title>
        <authorList>
            <person name="Dunlap C."/>
        </authorList>
    </citation>
    <scope>NUCLEOTIDE SEQUENCE [LARGE SCALE GENOMIC DNA]</scope>
    <source>
        <strain evidence="2 3">JCM 15716</strain>
    </source>
</reference>
<evidence type="ECO:0000259" key="1">
    <source>
        <dbReference type="PROSITE" id="PS50263"/>
    </source>
</evidence>
<dbReference type="InterPro" id="IPR036526">
    <property type="entry name" value="C-N_Hydrolase_sf"/>
</dbReference>
<keyword evidence="2" id="KW-0378">Hydrolase</keyword>
<dbReference type="PANTHER" id="PTHR23088">
    <property type="entry name" value="NITRILASE-RELATED"/>
    <property type="match status" value="1"/>
</dbReference>
<dbReference type="Proteomes" id="UP000271031">
    <property type="component" value="Unassembled WGS sequence"/>
</dbReference>
<dbReference type="InterPro" id="IPR003010">
    <property type="entry name" value="C-N_Hydrolase"/>
</dbReference>